<reference evidence="1 2" key="1">
    <citation type="submission" date="2021-06" db="EMBL/GenBank/DDBJ databases">
        <authorList>
            <person name="Palmer J.M."/>
        </authorList>
    </citation>
    <scope>NUCLEOTIDE SEQUENCE [LARGE SCALE GENOMIC DNA]</scope>
    <source>
        <strain evidence="1 2">MEX-2019</strain>
        <tissue evidence="1">Muscle</tissue>
    </source>
</reference>
<dbReference type="AlphaFoldDB" id="A0AAV9RYB7"/>
<keyword evidence="2" id="KW-1185">Reference proteome</keyword>
<name>A0AAV9RYB7_9TELE</name>
<gene>
    <name evidence="1" type="ORF">CRENBAI_012260</name>
</gene>
<evidence type="ECO:0000313" key="2">
    <source>
        <dbReference type="Proteomes" id="UP001311232"/>
    </source>
</evidence>
<proteinExistence type="predicted"/>
<accession>A0AAV9RYB7</accession>
<dbReference type="Proteomes" id="UP001311232">
    <property type="component" value="Unassembled WGS sequence"/>
</dbReference>
<dbReference type="EMBL" id="JAHHUM010001177">
    <property type="protein sequence ID" value="KAK5614031.1"/>
    <property type="molecule type" value="Genomic_DNA"/>
</dbReference>
<protein>
    <submittedName>
        <fullName evidence="1">Uncharacterized protein</fullName>
    </submittedName>
</protein>
<evidence type="ECO:0000313" key="1">
    <source>
        <dbReference type="EMBL" id="KAK5614031.1"/>
    </source>
</evidence>
<comment type="caution">
    <text evidence="1">The sequence shown here is derived from an EMBL/GenBank/DDBJ whole genome shotgun (WGS) entry which is preliminary data.</text>
</comment>
<sequence>MVYPIKNVLLSTVKPIADSQFRCRSAKKCSMKSTKASLSSLPAPEVLSHSFQHSRSLSPTCLSVGAPPGAEHLWLLKNLHHLQPGGQENEKWAEQESSVKAGNAVLCF</sequence>
<organism evidence="1 2">
    <name type="scientific">Crenichthys baileyi</name>
    <name type="common">White River springfish</name>
    <dbReference type="NCBI Taxonomy" id="28760"/>
    <lineage>
        <taxon>Eukaryota</taxon>
        <taxon>Metazoa</taxon>
        <taxon>Chordata</taxon>
        <taxon>Craniata</taxon>
        <taxon>Vertebrata</taxon>
        <taxon>Euteleostomi</taxon>
        <taxon>Actinopterygii</taxon>
        <taxon>Neopterygii</taxon>
        <taxon>Teleostei</taxon>
        <taxon>Neoteleostei</taxon>
        <taxon>Acanthomorphata</taxon>
        <taxon>Ovalentaria</taxon>
        <taxon>Atherinomorphae</taxon>
        <taxon>Cyprinodontiformes</taxon>
        <taxon>Goodeidae</taxon>
        <taxon>Crenichthys</taxon>
    </lineage>
</organism>